<evidence type="ECO:0000313" key="6">
    <source>
        <dbReference type="EMBL" id="GAD50717.1"/>
    </source>
</evidence>
<reference evidence="6 7" key="1">
    <citation type="submission" date="2013-09" db="EMBL/GenBank/DDBJ databases">
        <title>Whole genome shotgun sequence of Novosphingobium tardaugens NBRC 16725.</title>
        <authorList>
            <person name="Isaki S."/>
            <person name="Hosoyama A."/>
            <person name="Tsuchikane K."/>
            <person name="Katsumata H."/>
            <person name="Ando Y."/>
            <person name="Yamazaki S."/>
            <person name="Fujita N."/>
        </authorList>
    </citation>
    <scope>NUCLEOTIDE SEQUENCE [LARGE SCALE GENOMIC DNA]</scope>
    <source>
        <strain evidence="6 7">NBRC 16725</strain>
    </source>
</reference>
<dbReference type="Gene3D" id="3.50.50.60">
    <property type="entry name" value="FAD/NAD(P)-binding domain"/>
    <property type="match status" value="1"/>
</dbReference>
<protein>
    <submittedName>
        <fullName evidence="6">3-ketosteroid delta(1)-dehydrogenase</fullName>
    </submittedName>
</protein>
<dbReference type="PANTHER" id="PTHR43400">
    <property type="entry name" value="FUMARATE REDUCTASE"/>
    <property type="match status" value="1"/>
</dbReference>
<sequence>MSDWDETCDVLVVGSGAGGMVAAYTAAREGLDVIQVEATDQFGGMTAYSGGGMWFPCNAALVRAGSDDTMEAAAGYYRAVVGDRTPRDLQDAFLETGRKLVDYLESDPRFRFVVFPWPDYFGKEPLARADGRHIVLEPFPASELGALKAQLRPALAEERRGEPAPEELEGGQALIGRFLIVLSQMPNVRLHRDSPVVALIRDGDRVDGAIVGTGDAARRIRARRGVIIAAGGFEKNAGLRTDYGVPGGVHGSMAPPGNTGTALEAALAIGADVDLMDQAWWSPGLLQPDGSETFSVGIAAGIFVDQKGKRFVNETLPYDRAGRAVIRAMEDGLTLPYWLVYDNRDGDMPPVLYPNIPFDDPAAYRAKRLWRTAPTLAALAQDIGVPADALIATVERYNGFARAGHDADFHRGEEPYEQMFTGGIPMGPIEQGPFHAVAFGLSDLGTKGGLRVDTAARVLDRNGAVIPGLYAAGNSMAAVSGEAYPAGGNPVGSSMVFAWLGVRDLL</sequence>
<comment type="cofactor">
    <cofactor evidence="1">
        <name>FAD</name>
        <dbReference type="ChEBI" id="CHEBI:57692"/>
    </cofactor>
</comment>
<feature type="domain" description="FAD-dependent oxidoreductase 2 FAD-binding" evidence="5">
    <location>
        <begin position="9"/>
        <end position="491"/>
    </location>
</feature>
<name>U2YPX0_9SPHN</name>
<gene>
    <name evidence="6" type="primary">ksdD</name>
    <name evidence="6" type="ORF">NT2_11_00250</name>
</gene>
<evidence type="ECO:0000256" key="2">
    <source>
        <dbReference type="ARBA" id="ARBA00022630"/>
    </source>
</evidence>
<dbReference type="GO" id="GO:0016491">
    <property type="term" value="F:oxidoreductase activity"/>
    <property type="evidence" value="ECO:0007669"/>
    <property type="project" value="UniProtKB-KW"/>
</dbReference>
<organism evidence="6 7">
    <name type="scientific">Caenibius tardaugens NBRC 16725</name>
    <dbReference type="NCBI Taxonomy" id="1219035"/>
    <lineage>
        <taxon>Bacteria</taxon>
        <taxon>Pseudomonadati</taxon>
        <taxon>Pseudomonadota</taxon>
        <taxon>Alphaproteobacteria</taxon>
        <taxon>Sphingomonadales</taxon>
        <taxon>Erythrobacteraceae</taxon>
        <taxon>Caenibius</taxon>
    </lineage>
</organism>
<dbReference type="PANTHER" id="PTHR43400:SF10">
    <property type="entry name" value="3-OXOSTEROID 1-DEHYDROGENASE"/>
    <property type="match status" value="1"/>
</dbReference>
<dbReference type="OrthoDB" id="3178130at2"/>
<evidence type="ECO:0000256" key="1">
    <source>
        <dbReference type="ARBA" id="ARBA00001974"/>
    </source>
</evidence>
<dbReference type="RefSeq" id="WP_021691535.1">
    <property type="nucleotide sequence ID" value="NZ_BASZ01000011.1"/>
</dbReference>
<dbReference type="InterPro" id="IPR027477">
    <property type="entry name" value="Succ_DH/fumarate_Rdtase_cat_sf"/>
</dbReference>
<dbReference type="EMBL" id="BASZ01000011">
    <property type="protein sequence ID" value="GAD50717.1"/>
    <property type="molecule type" value="Genomic_DNA"/>
</dbReference>
<evidence type="ECO:0000259" key="5">
    <source>
        <dbReference type="Pfam" id="PF00890"/>
    </source>
</evidence>
<keyword evidence="4" id="KW-0560">Oxidoreductase</keyword>
<keyword evidence="7" id="KW-1185">Reference proteome</keyword>
<dbReference type="KEGG" id="ntd:EGO55_06870"/>
<dbReference type="InterPro" id="IPR036188">
    <property type="entry name" value="FAD/NAD-bd_sf"/>
</dbReference>
<keyword evidence="3" id="KW-0274">FAD</keyword>
<proteinExistence type="predicted"/>
<keyword evidence="2" id="KW-0285">Flavoprotein</keyword>
<dbReference type="Gene3D" id="3.90.700.10">
    <property type="entry name" value="Succinate dehydrogenase/fumarate reductase flavoprotein, catalytic domain"/>
    <property type="match status" value="1"/>
</dbReference>
<dbReference type="GO" id="GO:0008202">
    <property type="term" value="P:steroid metabolic process"/>
    <property type="evidence" value="ECO:0007669"/>
    <property type="project" value="UniProtKB-ARBA"/>
</dbReference>
<dbReference type="InterPro" id="IPR003953">
    <property type="entry name" value="FAD-dep_OxRdtase_2_FAD-bd"/>
</dbReference>
<dbReference type="Pfam" id="PF00890">
    <property type="entry name" value="FAD_binding_2"/>
    <property type="match status" value="1"/>
</dbReference>
<dbReference type="eggNOG" id="COG1053">
    <property type="taxonomic scope" value="Bacteria"/>
</dbReference>
<evidence type="ECO:0000313" key="7">
    <source>
        <dbReference type="Proteomes" id="UP000016568"/>
    </source>
</evidence>
<dbReference type="AlphaFoldDB" id="U2YPX0"/>
<dbReference type="Proteomes" id="UP000016568">
    <property type="component" value="Unassembled WGS sequence"/>
</dbReference>
<dbReference type="SUPFAM" id="SSF56425">
    <property type="entry name" value="Succinate dehydrogenase/fumarate reductase flavoprotein, catalytic domain"/>
    <property type="match status" value="1"/>
</dbReference>
<accession>U2YPX0</accession>
<dbReference type="InterPro" id="IPR050315">
    <property type="entry name" value="FAD-oxidoreductase_2"/>
</dbReference>
<dbReference type="SUPFAM" id="SSF51905">
    <property type="entry name" value="FAD/NAD(P)-binding domain"/>
    <property type="match status" value="1"/>
</dbReference>
<evidence type="ECO:0000256" key="4">
    <source>
        <dbReference type="ARBA" id="ARBA00023002"/>
    </source>
</evidence>
<dbReference type="NCBIfam" id="NF009474">
    <property type="entry name" value="PRK12837.1"/>
    <property type="match status" value="1"/>
</dbReference>
<evidence type="ECO:0000256" key="3">
    <source>
        <dbReference type="ARBA" id="ARBA00022827"/>
    </source>
</evidence>
<comment type="caution">
    <text evidence="6">The sequence shown here is derived from an EMBL/GenBank/DDBJ whole genome shotgun (WGS) entry which is preliminary data.</text>
</comment>